<dbReference type="STRING" id="10141.ENSCPOP00000033095"/>
<dbReference type="SUPFAM" id="SSF82895">
    <property type="entry name" value="TSP-1 type 1 repeat"/>
    <property type="match status" value="1"/>
</dbReference>
<feature type="signal peptide" evidence="2">
    <location>
        <begin position="1"/>
        <end position="24"/>
    </location>
</feature>
<feature type="chain" id="PRO_5012538478" evidence="2">
    <location>
        <begin position="25"/>
        <end position="109"/>
    </location>
</feature>
<proteinExistence type="predicted"/>
<evidence type="ECO:0000313" key="4">
    <source>
        <dbReference type="Proteomes" id="UP000005447"/>
    </source>
</evidence>
<dbReference type="AlphaFoldDB" id="A0A286Y636"/>
<dbReference type="Proteomes" id="UP000005447">
    <property type="component" value="Unassembled WGS sequence"/>
</dbReference>
<dbReference type="InParanoid" id="A0A286Y636"/>
<sequence length="109" mass="11165">GPYPSSGCLLALAWLILLRGSCSPDWSLSPQVPQRMAESGPADGSGGAPGVWGSWGPWSACSRSCSGGVKEQTRPCLPSSPARGLAVSGHVVSAVRASVPLHRPREDTG</sequence>
<dbReference type="VEuPathDB" id="HostDB:ENSCPOG00000037637"/>
<dbReference type="EMBL" id="AAKN02009816">
    <property type="status" value="NOT_ANNOTATED_CDS"/>
    <property type="molecule type" value="Genomic_DNA"/>
</dbReference>
<name>A0A286Y636_CAVPO</name>
<evidence type="ECO:0000256" key="1">
    <source>
        <dbReference type="SAM" id="MobiDB-lite"/>
    </source>
</evidence>
<dbReference type="Pfam" id="PF00090">
    <property type="entry name" value="TSP_1"/>
    <property type="match status" value="1"/>
</dbReference>
<reference evidence="3" key="3">
    <citation type="submission" date="2025-09" db="UniProtKB">
        <authorList>
            <consortium name="Ensembl"/>
        </authorList>
    </citation>
    <scope>IDENTIFICATION</scope>
    <source>
        <strain evidence="3">2N</strain>
    </source>
</reference>
<dbReference type="PROSITE" id="PS50092">
    <property type="entry name" value="TSP1"/>
    <property type="match status" value="1"/>
</dbReference>
<reference evidence="4" key="1">
    <citation type="journal article" date="2011" name="Nature">
        <title>A high-resolution map of human evolutionary constraint using 29 mammals.</title>
        <authorList>
            <person name="Lindblad-Toh K."/>
            <person name="Garber M."/>
            <person name="Zuk O."/>
            <person name="Lin M.F."/>
            <person name="Parker B.J."/>
            <person name="Washietl S."/>
            <person name="Kheradpour P."/>
            <person name="Ernst J."/>
            <person name="Jordan G."/>
            <person name="Mauceli E."/>
            <person name="Ward L.D."/>
            <person name="Lowe C.B."/>
            <person name="Holloway A.K."/>
            <person name="Clamp M."/>
            <person name="Gnerre S."/>
            <person name="Alfoldi J."/>
            <person name="Beal K."/>
            <person name="Chang J."/>
            <person name="Clawson H."/>
            <person name="Cuff J."/>
            <person name="Di Palma F."/>
            <person name="Fitzgerald S."/>
            <person name="Flicek P."/>
            <person name="Guttman M."/>
            <person name="Hubisz M.J."/>
            <person name="Jaffe D.B."/>
            <person name="Jungreis I."/>
            <person name="Kent W.J."/>
            <person name="Kostka D."/>
            <person name="Lara M."/>
            <person name="Martins A.L."/>
            <person name="Massingham T."/>
            <person name="Moltke I."/>
            <person name="Raney B.J."/>
            <person name="Rasmussen M.D."/>
            <person name="Robinson J."/>
            <person name="Stark A."/>
            <person name="Vilella A.J."/>
            <person name="Wen J."/>
            <person name="Xie X."/>
            <person name="Zody M.C."/>
            <person name="Baldwin J."/>
            <person name="Bloom T."/>
            <person name="Chin C.W."/>
            <person name="Heiman D."/>
            <person name="Nicol R."/>
            <person name="Nusbaum C."/>
            <person name="Young S."/>
            <person name="Wilkinson J."/>
            <person name="Worley K.C."/>
            <person name="Kovar C.L."/>
            <person name="Muzny D.M."/>
            <person name="Gibbs R.A."/>
            <person name="Cree A."/>
            <person name="Dihn H.H."/>
            <person name="Fowler G."/>
            <person name="Jhangiani S."/>
            <person name="Joshi V."/>
            <person name="Lee S."/>
            <person name="Lewis L.R."/>
            <person name="Nazareth L.V."/>
            <person name="Okwuonu G."/>
            <person name="Santibanez J."/>
            <person name="Warren W.C."/>
            <person name="Mardis E.R."/>
            <person name="Weinstock G.M."/>
            <person name="Wilson R.K."/>
            <person name="Delehaunty K."/>
            <person name="Dooling D."/>
            <person name="Fronik C."/>
            <person name="Fulton L."/>
            <person name="Fulton B."/>
            <person name="Graves T."/>
            <person name="Minx P."/>
            <person name="Sodergren E."/>
            <person name="Birney E."/>
            <person name="Margulies E.H."/>
            <person name="Herrero J."/>
            <person name="Green E.D."/>
            <person name="Haussler D."/>
            <person name="Siepel A."/>
            <person name="Goldman N."/>
            <person name="Pollard K.S."/>
            <person name="Pedersen J.S."/>
            <person name="Lander E.S."/>
            <person name="Kellis M."/>
        </authorList>
    </citation>
    <scope>NUCLEOTIDE SEQUENCE [LARGE SCALE GENOMIC DNA]</scope>
    <source>
        <strain evidence="4">2N</strain>
    </source>
</reference>
<dbReference type="InterPro" id="IPR000884">
    <property type="entry name" value="TSP1_rpt"/>
</dbReference>
<dbReference type="Gene3D" id="2.20.100.10">
    <property type="entry name" value="Thrombospondin type-1 (TSP1) repeat"/>
    <property type="match status" value="1"/>
</dbReference>
<feature type="region of interest" description="Disordered" evidence="1">
    <location>
        <begin position="28"/>
        <end position="51"/>
    </location>
</feature>
<keyword evidence="2" id="KW-0732">Signal</keyword>
<reference evidence="3" key="2">
    <citation type="submission" date="2025-08" db="UniProtKB">
        <authorList>
            <consortium name="Ensembl"/>
        </authorList>
    </citation>
    <scope>IDENTIFICATION</scope>
    <source>
        <strain evidence="3">2N</strain>
    </source>
</reference>
<protein>
    <submittedName>
        <fullName evidence="3">Uncharacterized protein</fullName>
    </submittedName>
</protein>
<evidence type="ECO:0000313" key="3">
    <source>
        <dbReference type="Ensembl" id="ENSCPOP00000033095.1"/>
    </source>
</evidence>
<accession>A0A286Y636</accession>
<keyword evidence="4" id="KW-1185">Reference proteome</keyword>
<organism evidence="3 4">
    <name type="scientific">Cavia porcellus</name>
    <name type="common">Guinea pig</name>
    <dbReference type="NCBI Taxonomy" id="10141"/>
    <lineage>
        <taxon>Eukaryota</taxon>
        <taxon>Metazoa</taxon>
        <taxon>Chordata</taxon>
        <taxon>Craniata</taxon>
        <taxon>Vertebrata</taxon>
        <taxon>Euteleostomi</taxon>
        <taxon>Mammalia</taxon>
        <taxon>Eutheria</taxon>
        <taxon>Euarchontoglires</taxon>
        <taxon>Glires</taxon>
        <taxon>Rodentia</taxon>
        <taxon>Hystricomorpha</taxon>
        <taxon>Caviidae</taxon>
        <taxon>Cavia</taxon>
    </lineage>
</organism>
<dbReference type="Ensembl" id="ENSCPOT00000037270.1">
    <property type="protein sequence ID" value="ENSCPOP00000033095.1"/>
    <property type="gene ID" value="ENSCPOG00000037637.1"/>
</dbReference>
<evidence type="ECO:0000256" key="2">
    <source>
        <dbReference type="SAM" id="SignalP"/>
    </source>
</evidence>
<dbReference type="InterPro" id="IPR036383">
    <property type="entry name" value="TSP1_rpt_sf"/>
</dbReference>
<dbReference type="Bgee" id="ENSCPOG00000037637">
    <property type="expression patterns" value="Expressed in uterine cervix and 5 other cell types or tissues"/>
</dbReference>
<dbReference type="GeneTree" id="ENSGT00940000167411"/>